<reference evidence="2" key="1">
    <citation type="journal article" date="2014" name="Genome Announc.">
        <title>Draft Genome Sequences of Two Lactobacillus Strains, L. farraginis JCM 14108T and L. composti JCM 14202T, Isolated from Compost of Distilled Shochu Residue.</title>
        <authorList>
            <person name="Yuki M."/>
            <person name="Oshima K."/>
            <person name="Suda W."/>
            <person name="Kitahara M."/>
            <person name="Kitamura K."/>
            <person name="Iida T."/>
            <person name="Hattori M."/>
            <person name="Ohkuma M."/>
        </authorList>
    </citation>
    <scope>NUCLEOTIDE SEQUENCE [LARGE SCALE GENOMIC DNA]</scope>
    <source>
        <strain evidence="2">JCM 14108</strain>
    </source>
</reference>
<gene>
    <name evidence="2" type="ORF">JCM14108_3062</name>
</gene>
<sequence>MRNVKRILIWGGLGLLTAFCGLAAQSPISANAAGYRVVKNVSMHKTAYHRAARRVTFII</sequence>
<dbReference type="AlphaFoldDB" id="X0PMD2"/>
<feature type="chain" id="PRO_5038978390" evidence="1">
    <location>
        <begin position="24"/>
        <end position="59"/>
    </location>
</feature>
<protein>
    <submittedName>
        <fullName evidence="2">Uncharacterized protein</fullName>
    </submittedName>
</protein>
<organism evidence="2 3">
    <name type="scientific">Lentilactobacillus farraginis DSM 18382 = JCM 14108</name>
    <dbReference type="NCBI Taxonomy" id="1423743"/>
    <lineage>
        <taxon>Bacteria</taxon>
        <taxon>Bacillati</taxon>
        <taxon>Bacillota</taxon>
        <taxon>Bacilli</taxon>
        <taxon>Lactobacillales</taxon>
        <taxon>Lactobacillaceae</taxon>
        <taxon>Lentilactobacillus</taxon>
    </lineage>
</organism>
<comment type="caution">
    <text evidence="2">The sequence shown here is derived from an EMBL/GenBank/DDBJ whole genome shotgun (WGS) entry which is preliminary data.</text>
</comment>
<name>X0PMD2_9LACO</name>
<evidence type="ECO:0000313" key="2">
    <source>
        <dbReference type="EMBL" id="GAF37971.1"/>
    </source>
</evidence>
<accession>X0PMD2</accession>
<evidence type="ECO:0000313" key="3">
    <source>
        <dbReference type="Proteomes" id="UP000019488"/>
    </source>
</evidence>
<evidence type="ECO:0000256" key="1">
    <source>
        <dbReference type="SAM" id="SignalP"/>
    </source>
</evidence>
<dbReference type="EMBL" id="BAKI01000058">
    <property type="protein sequence ID" value="GAF37971.1"/>
    <property type="molecule type" value="Genomic_DNA"/>
</dbReference>
<dbReference type="Proteomes" id="UP000019488">
    <property type="component" value="Unassembled WGS sequence"/>
</dbReference>
<proteinExistence type="predicted"/>
<feature type="signal peptide" evidence="1">
    <location>
        <begin position="1"/>
        <end position="23"/>
    </location>
</feature>
<keyword evidence="1" id="KW-0732">Signal</keyword>